<feature type="domain" description="Integral membrane bound transporter" evidence="9">
    <location>
        <begin position="454"/>
        <end position="579"/>
    </location>
</feature>
<keyword evidence="11" id="KW-1185">Reference proteome</keyword>
<feature type="transmembrane region" description="Helical" evidence="7">
    <location>
        <begin position="469"/>
        <end position="487"/>
    </location>
</feature>
<dbReference type="Pfam" id="PF12805">
    <property type="entry name" value="FUSC-like"/>
    <property type="match status" value="1"/>
</dbReference>
<dbReference type="InterPro" id="IPR049453">
    <property type="entry name" value="Memb_transporter_dom"/>
</dbReference>
<evidence type="ECO:0000259" key="9">
    <source>
        <dbReference type="Pfam" id="PF13515"/>
    </source>
</evidence>
<dbReference type="GO" id="GO:0005886">
    <property type="term" value="C:plasma membrane"/>
    <property type="evidence" value="ECO:0007669"/>
    <property type="project" value="UniProtKB-SubCell"/>
</dbReference>
<dbReference type="STRING" id="623280.SAMN05660226_01529"/>
<evidence type="ECO:0000256" key="6">
    <source>
        <dbReference type="ARBA" id="ARBA00043993"/>
    </source>
</evidence>
<dbReference type="EMBL" id="FUYS01000003">
    <property type="protein sequence ID" value="SKB47268.1"/>
    <property type="molecule type" value="Genomic_DNA"/>
</dbReference>
<dbReference type="InterPro" id="IPR032692">
    <property type="entry name" value="YccS_N"/>
</dbReference>
<evidence type="ECO:0000313" key="10">
    <source>
        <dbReference type="EMBL" id="SKB47268.1"/>
    </source>
</evidence>
<evidence type="ECO:0000313" key="11">
    <source>
        <dbReference type="Proteomes" id="UP000190541"/>
    </source>
</evidence>
<feature type="transmembrane region" description="Helical" evidence="7">
    <location>
        <begin position="193"/>
        <end position="212"/>
    </location>
</feature>
<protein>
    <submittedName>
        <fullName evidence="10">TIGR01666 family membrane protein</fullName>
    </submittedName>
</protein>
<dbReference type="PANTHER" id="PTHR30509:SF8">
    <property type="entry name" value="INNER MEMBRANE PROTEIN YCCS"/>
    <property type="match status" value="1"/>
</dbReference>
<feature type="transmembrane region" description="Helical" evidence="7">
    <location>
        <begin position="64"/>
        <end position="85"/>
    </location>
</feature>
<gene>
    <name evidence="10" type="ORF">SAMN05660226_01529</name>
</gene>
<dbReference type="PANTHER" id="PTHR30509">
    <property type="entry name" value="P-HYDROXYBENZOIC ACID EFFLUX PUMP SUBUNIT-RELATED"/>
    <property type="match status" value="1"/>
</dbReference>
<evidence type="ECO:0000256" key="4">
    <source>
        <dbReference type="ARBA" id="ARBA00022989"/>
    </source>
</evidence>
<evidence type="ECO:0000256" key="7">
    <source>
        <dbReference type="SAM" id="Phobius"/>
    </source>
</evidence>
<feature type="domain" description="Integral membrane protein YccS N-terminal" evidence="8">
    <location>
        <begin position="120"/>
        <end position="398"/>
    </location>
</feature>
<organism evidence="10 11">
    <name type="scientific">Parapedobacter luteus</name>
    <dbReference type="NCBI Taxonomy" id="623280"/>
    <lineage>
        <taxon>Bacteria</taxon>
        <taxon>Pseudomonadati</taxon>
        <taxon>Bacteroidota</taxon>
        <taxon>Sphingobacteriia</taxon>
        <taxon>Sphingobacteriales</taxon>
        <taxon>Sphingobacteriaceae</taxon>
        <taxon>Parapedobacter</taxon>
    </lineage>
</organism>
<feature type="transmembrane region" description="Helical" evidence="7">
    <location>
        <begin position="31"/>
        <end position="52"/>
    </location>
</feature>
<dbReference type="Pfam" id="PF13515">
    <property type="entry name" value="FUSC_2"/>
    <property type="match status" value="1"/>
</dbReference>
<keyword evidence="4 7" id="KW-1133">Transmembrane helix</keyword>
<keyword evidence="2" id="KW-1003">Cell membrane</keyword>
<dbReference type="AlphaFoldDB" id="A0A1T5BJ45"/>
<reference evidence="10 11" key="1">
    <citation type="submission" date="2017-02" db="EMBL/GenBank/DDBJ databases">
        <authorList>
            <person name="Peterson S.W."/>
        </authorList>
    </citation>
    <scope>NUCLEOTIDE SEQUENCE [LARGE SCALE GENOMIC DNA]</scope>
    <source>
        <strain evidence="10 11">DSM 22899</strain>
    </source>
</reference>
<evidence type="ECO:0000256" key="3">
    <source>
        <dbReference type="ARBA" id="ARBA00022692"/>
    </source>
</evidence>
<evidence type="ECO:0000256" key="2">
    <source>
        <dbReference type="ARBA" id="ARBA00022475"/>
    </source>
</evidence>
<evidence type="ECO:0000256" key="1">
    <source>
        <dbReference type="ARBA" id="ARBA00004651"/>
    </source>
</evidence>
<accession>A0A1T5BJ45</accession>
<evidence type="ECO:0000256" key="5">
    <source>
        <dbReference type="ARBA" id="ARBA00023136"/>
    </source>
</evidence>
<comment type="similarity">
    <text evidence="6">Belongs to the YccS/YhfK family.</text>
</comment>
<sequence length="777" mass="88703">MIVIDGTNLTTERLPSNTHLWVFFRKCMLRILAVSFIWITFFYVSLFTILLCMNKAKEIQNFLYSQYFTDGLRITFGTVIPALVFSWFGDLQLGITVSLGAMVVGLSDTPGPLSHRRNGMLMCTAVVLVSALITNLANSVPLLLTLTIVLLSFFFSMFAVYGARASSVGTLGILIMVLNIDTADHTASDVVAHLSYILAGCVWYMLLSLSLYQVRPYRQAQQELAESIHNVADYIRIKARFYDIKSDTDKNYRDLIEQQIIVSEHQDNVRDQLFRSKKIIKDTTKIGRLLILIFTDIVDLFEQSMATHYDYDSIKEQFGATGVLQHFNLTIQRISNELDHLAYQINANKRPHSLYNFKTDLERIRAAIDNVEKTHHINTLALKKILINVRNLIQHINNIYGYFGMEPKNSFRKEEPDHSRFVDHKEIDFKQLRENLTLKSTLFRHAVRMAIVMGIGYLLSLAINVGNHSYWILLTIMVILKPGFSLTKQRNFQRLIGTIIGGIGGALILILVTDETALFILLLLFMVATYSLIRINYIVSVMFMTPYILIMFSFLDMNTLSILRERIIDTLIGSGLAFFSNYIILPNWESMQVQGAMRKLLIANYHYIAQALKIIAGHPLSVTDYKLARKEVYITTANMASAFQRMITEPKSKQKDAKEVNKFVVFNHILSSYSVTLLNNVRGADKASLTGEHVRVIRKTLFSLAQTIKLFEPEEGADEFQEVDIGVPHDLDSNNIDSEESRLITEQLHFLNRIVVDLHKICERLINQHQPEKVNSP</sequence>
<feature type="transmembrane region" description="Helical" evidence="7">
    <location>
        <begin position="499"/>
        <end position="529"/>
    </location>
</feature>
<evidence type="ECO:0000259" key="8">
    <source>
        <dbReference type="Pfam" id="PF12805"/>
    </source>
</evidence>
<feature type="transmembrane region" description="Helical" evidence="7">
    <location>
        <begin position="168"/>
        <end position="187"/>
    </location>
</feature>
<dbReference type="Proteomes" id="UP000190541">
    <property type="component" value="Unassembled WGS sequence"/>
</dbReference>
<keyword evidence="3 7" id="KW-0812">Transmembrane</keyword>
<proteinExistence type="inferred from homology"/>
<name>A0A1T5BJ45_9SPHI</name>
<keyword evidence="5 7" id="KW-0472">Membrane</keyword>
<comment type="subcellular location">
    <subcellularLocation>
        <location evidence="1">Cell membrane</location>
        <topology evidence="1">Multi-pass membrane protein</topology>
    </subcellularLocation>
</comment>